<evidence type="ECO:0000313" key="2">
    <source>
        <dbReference type="Proteomes" id="UP000018781"/>
    </source>
</evidence>
<dbReference type="Proteomes" id="UP000018781">
    <property type="component" value="Chromosome"/>
</dbReference>
<evidence type="ECO:0000313" key="1">
    <source>
        <dbReference type="EMBL" id="AHD23676.1"/>
    </source>
</evidence>
<reference evidence="1 2" key="1">
    <citation type="journal article" date="2014" name="Genome Announc.">
        <title>Complete Genome of Rhodococcus pyridinivorans SB3094, a Methyl-Ethyl-Ketone-Degrading Bacterium Used for Bioaugmentation.</title>
        <authorList>
            <person name="Dueholm M.S."/>
            <person name="Albertsen M."/>
            <person name="D'Imperio S."/>
            <person name="Tale V.P."/>
            <person name="Lewis D."/>
            <person name="Nielsen P.H."/>
            <person name="Nielsen J.L."/>
        </authorList>
    </citation>
    <scope>NUCLEOTIDE SEQUENCE [LARGE SCALE GENOMIC DNA]</scope>
    <source>
        <strain evidence="1 2">SB3094</strain>
    </source>
</reference>
<name>V9XJP0_9NOCA</name>
<proteinExistence type="predicted"/>
<protein>
    <submittedName>
        <fullName evidence="1">Uncharacterized protein</fullName>
    </submittedName>
</protein>
<gene>
    <name evidence="1" type="ORF">Y013_08155</name>
</gene>
<dbReference type="KEGG" id="rpy:Y013_08155"/>
<dbReference type="AlphaFoldDB" id="V9XJP0"/>
<dbReference type="HOGENOM" id="CLU_3347964_0_0_11"/>
<organism evidence="1 2">
    <name type="scientific">Rhodococcus pyridinivorans SB3094</name>
    <dbReference type="NCBI Taxonomy" id="1435356"/>
    <lineage>
        <taxon>Bacteria</taxon>
        <taxon>Bacillati</taxon>
        <taxon>Actinomycetota</taxon>
        <taxon>Actinomycetes</taxon>
        <taxon>Mycobacteriales</taxon>
        <taxon>Nocardiaceae</taxon>
        <taxon>Rhodococcus</taxon>
    </lineage>
</organism>
<sequence>MDTVTAARLYAEAAHPATSVPERDHLVRQAARLHSAS</sequence>
<dbReference type="PATRIC" id="fig|1435356.3.peg.1635"/>
<dbReference type="EMBL" id="CP006996">
    <property type="protein sequence ID" value="AHD23676.1"/>
    <property type="molecule type" value="Genomic_DNA"/>
</dbReference>
<accession>V9XJP0</accession>